<evidence type="ECO:0000313" key="4">
    <source>
        <dbReference type="EMBL" id="KAK6178996.1"/>
    </source>
</evidence>
<dbReference type="Pfam" id="PF00531">
    <property type="entry name" value="Death"/>
    <property type="match status" value="1"/>
</dbReference>
<dbReference type="PANTHER" id="PTHR47508:SF1">
    <property type="entry name" value="NON-SPECIFIC SERINE_THREONINE PROTEIN KINASE"/>
    <property type="match status" value="1"/>
</dbReference>
<reference evidence="4 5" key="1">
    <citation type="submission" date="2024-01" db="EMBL/GenBank/DDBJ databases">
        <title>The genome of the rayed Mediterranean limpet Patella caerulea (Linnaeus, 1758).</title>
        <authorList>
            <person name="Anh-Thu Weber A."/>
            <person name="Halstead-Nussloch G."/>
        </authorList>
    </citation>
    <scope>NUCLEOTIDE SEQUENCE [LARGE SCALE GENOMIC DNA]</scope>
    <source>
        <strain evidence="4">AATW-2023a</strain>
        <tissue evidence="4">Whole specimen</tissue>
    </source>
</reference>
<dbReference type="PANTHER" id="PTHR47508">
    <property type="entry name" value="SAM DOMAIN-CONTAINING PROTEIN-RELATED"/>
    <property type="match status" value="1"/>
</dbReference>
<dbReference type="GO" id="GO:0007165">
    <property type="term" value="P:signal transduction"/>
    <property type="evidence" value="ECO:0007669"/>
    <property type="project" value="InterPro"/>
</dbReference>
<proteinExistence type="predicted"/>
<feature type="compositionally biased region" description="Polar residues" evidence="1">
    <location>
        <begin position="1427"/>
        <end position="1436"/>
    </location>
</feature>
<dbReference type="Gene3D" id="3.40.50.10140">
    <property type="entry name" value="Toll/interleukin-1 receptor homology (TIR) domain"/>
    <property type="match status" value="2"/>
</dbReference>
<organism evidence="4 5">
    <name type="scientific">Patella caerulea</name>
    <name type="common">Rayed Mediterranean limpet</name>
    <dbReference type="NCBI Taxonomy" id="87958"/>
    <lineage>
        <taxon>Eukaryota</taxon>
        <taxon>Metazoa</taxon>
        <taxon>Spiralia</taxon>
        <taxon>Lophotrochozoa</taxon>
        <taxon>Mollusca</taxon>
        <taxon>Gastropoda</taxon>
        <taxon>Patellogastropoda</taxon>
        <taxon>Patelloidea</taxon>
        <taxon>Patellidae</taxon>
        <taxon>Patella</taxon>
    </lineage>
</organism>
<feature type="compositionally biased region" description="Low complexity" evidence="1">
    <location>
        <begin position="1457"/>
        <end position="1472"/>
    </location>
</feature>
<feature type="domain" description="Death" evidence="2">
    <location>
        <begin position="951"/>
        <end position="1016"/>
    </location>
</feature>
<dbReference type="Gene3D" id="1.10.533.10">
    <property type="entry name" value="Death Domain, Fas"/>
    <property type="match status" value="1"/>
</dbReference>
<protein>
    <recommendedName>
        <fullName evidence="6">Death domain-containing protein</fullName>
    </recommendedName>
</protein>
<dbReference type="EMBL" id="JAZGQO010000008">
    <property type="protein sequence ID" value="KAK6178996.1"/>
    <property type="molecule type" value="Genomic_DNA"/>
</dbReference>
<dbReference type="PROSITE" id="PS50017">
    <property type="entry name" value="DEATH_DOMAIN"/>
    <property type="match status" value="1"/>
</dbReference>
<dbReference type="InterPro" id="IPR035897">
    <property type="entry name" value="Toll_tir_struct_dom_sf"/>
</dbReference>
<dbReference type="SUPFAM" id="SSF47986">
    <property type="entry name" value="DEATH domain"/>
    <property type="match status" value="1"/>
</dbReference>
<dbReference type="Pfam" id="PF13676">
    <property type="entry name" value="TIR_2"/>
    <property type="match status" value="2"/>
</dbReference>
<dbReference type="SUPFAM" id="SSF52200">
    <property type="entry name" value="Toll/Interleukin receptor TIR domain"/>
    <property type="match status" value="2"/>
</dbReference>
<dbReference type="SUPFAM" id="SSF48371">
    <property type="entry name" value="ARM repeat"/>
    <property type="match status" value="1"/>
</dbReference>
<dbReference type="Gene3D" id="1.25.10.10">
    <property type="entry name" value="Leucine-rich Repeat Variant"/>
    <property type="match status" value="1"/>
</dbReference>
<dbReference type="SMART" id="SM00005">
    <property type="entry name" value="DEATH"/>
    <property type="match status" value="1"/>
</dbReference>
<dbReference type="PROSITE" id="PS50104">
    <property type="entry name" value="TIR"/>
    <property type="match status" value="1"/>
</dbReference>
<accession>A0AAN8JIY5</accession>
<dbReference type="InterPro" id="IPR011029">
    <property type="entry name" value="DEATH-like_dom_sf"/>
</dbReference>
<keyword evidence="5" id="KW-1185">Reference proteome</keyword>
<evidence type="ECO:0000259" key="3">
    <source>
        <dbReference type="PROSITE" id="PS50104"/>
    </source>
</evidence>
<gene>
    <name evidence="4" type="ORF">SNE40_011456</name>
</gene>
<feature type="domain" description="TIR" evidence="3">
    <location>
        <begin position="1032"/>
        <end position="1167"/>
    </location>
</feature>
<evidence type="ECO:0000256" key="1">
    <source>
        <dbReference type="SAM" id="MobiDB-lite"/>
    </source>
</evidence>
<feature type="region of interest" description="Disordered" evidence="1">
    <location>
        <begin position="1364"/>
        <end position="1472"/>
    </location>
</feature>
<dbReference type="InterPro" id="IPR000488">
    <property type="entry name" value="Death_dom"/>
</dbReference>
<evidence type="ECO:0000313" key="5">
    <source>
        <dbReference type="Proteomes" id="UP001347796"/>
    </source>
</evidence>
<dbReference type="InterPro" id="IPR016024">
    <property type="entry name" value="ARM-type_fold"/>
</dbReference>
<sequence length="1472" mass="167908">MDGIIQKHNFMKVKDSDIADEFNEKLQEWVDEHENKLSTKMVLDSLKIVQNQVCQDNFSHEDSPPGQMATYAFEHVISAIGVLVDNDKAKHASFYEALYNFFIKLLSCGPGSIHMKLMGEIIDAFEFQDYVKNLPADKIKPIIRGLKRKYSTKDGTEDYHDRVDGMIGQIIDYLFSEEQFKKYATEFVELYEYFKENTDNIDPQMKSVLNEKADSIEYELGGNIYKALNNPDVINKQWDKLLKITLETNFPKDDEDLERVTKPLSNIVDALKENGLTEITYENIMNFLIELFQKKEAEKIHQIVDDIGYFFLHLDEDKHHIKKNEKLFTLMAKKLIELLKVTKSQAYLEVKLVDAIISEVLVKSMGSSKEHVALAIEIMSMLLKYPIEQCVEAAYNFVREKEKILKWKEHLPMAQAIFKTISLVNIPDDSEVVGQYVSFMEHFLAQLKKSKVLGDLNDALVNFALCVLVQRNEKLFELSREASTWGTFDVKKNKSLLFEVLQNLAKLFQDEEFPWNTSYSGQVANNFVSSCMTALEKNGKTLSSNERGILIELVLSVIDKDFVDEDTGDVGSVYYYTFCSCVFQIIELLDAGKEIDRVEPIIPHLFNLLDHDSEDVVTTASSCIRIITSKSGKVLSPVLDKLILRLLKAENYDLMSAVNDVYEYNQEPMKKRFQDLFKLGVSGDEAVTSIFYMFLSKVAKNQPELFTDVNIKTLVQYSSEKSPNEASIVSTLDEIAKRLPEKLVKYTEAIIKLDGVVQYSTYYVYNILKWIGVKNEKNAELIMKHIAKRLEGPEDALVTYAALDTVKHIGGKHKPIVEKHRGTIDRLKQTSMNQTTKDLCTSVIDMLEGRSLEVLADDIGQTQDDVINLDGRVTTNENNINVVKEDVGRNKEDIKNVNIRVNEQGQQIDEMGRVVDQTVIKVEEIDSKTLSHAPYWSRDVSKLLNPKSEHDWRLLSSRLGYSNDDIRSWSQQSDPCMAMLNEWYATRKTSEANYGVLNILQEMNRMDAAVIVENAMKAAEQVVEDEDFDYPTPPPIFLSYQWGHQEEVKLLRKHLEMAGYDCWMDIGQMGGGDKLFEKIDRGIRAAKVIISCTTDKYAKSPNCNREVNLAVNLKKPIIPLLLEQCPWPPVGSMGPLFSEYLFIKFFQSRPNEETTDDRYWPVPKFQELLMQLSMNGIVPDENKVDKMYKKWWMPLVEEIKIDKKKTANGGQKTANVSAENKEDGKSPDVFISYQWGKQKNIMLLYKKLTELGYDCWMDIHQMGGGDSLYDKIDRGVRGCKVVLSCLTEKYTLSANCRREVSLADALKRPIIPLLLESIPWPPKGPMSMAFTELLYIDFHSDPKVQEQWSGPKFAEMRAKIHQILPGEDEHNLNSVNPEQSKPKSQVNENKGSFVKSSKPGTKRREAKPAAPSIKSQEEHTKAAENGQHLTPSPTNESKPKTSETKSPQKSNPPPPKQSMSPAPAKSKSCQIL</sequence>
<dbReference type="InterPro" id="IPR011989">
    <property type="entry name" value="ARM-like"/>
</dbReference>
<name>A0AAN8JIY5_PATCE</name>
<comment type="caution">
    <text evidence="4">The sequence shown here is derived from an EMBL/GenBank/DDBJ whole genome shotgun (WGS) entry which is preliminary data.</text>
</comment>
<dbReference type="InterPro" id="IPR000157">
    <property type="entry name" value="TIR_dom"/>
</dbReference>
<feature type="compositionally biased region" description="Polar residues" evidence="1">
    <location>
        <begin position="1372"/>
        <end position="1399"/>
    </location>
</feature>
<dbReference type="Proteomes" id="UP001347796">
    <property type="component" value="Unassembled WGS sequence"/>
</dbReference>
<evidence type="ECO:0008006" key="6">
    <source>
        <dbReference type="Google" id="ProtNLM"/>
    </source>
</evidence>
<evidence type="ECO:0000259" key="2">
    <source>
        <dbReference type="PROSITE" id="PS50017"/>
    </source>
</evidence>